<comment type="caution">
    <text evidence="1">The sequence shown here is derived from an EMBL/GenBank/DDBJ whole genome shotgun (WGS) entry which is preliminary data.</text>
</comment>
<dbReference type="Pfam" id="PF14375">
    <property type="entry name" value="Cys_rich_CWC"/>
    <property type="match status" value="1"/>
</dbReference>
<accession>A0A9X1ZJT5</accession>
<gene>
    <name evidence="1" type="ORF">L2672_06215</name>
</gene>
<evidence type="ECO:0000313" key="2">
    <source>
        <dbReference type="Proteomes" id="UP001139333"/>
    </source>
</evidence>
<sequence>MSADICPICQKTNQCAISAGAAPSSCWCMQSEVSITTIIRQYLSVNPELTASLAAQQQCICASCLSHIQHTLPPE</sequence>
<keyword evidence="2" id="KW-1185">Reference proteome</keyword>
<dbReference type="AlphaFoldDB" id="A0A9X1ZJT5"/>
<name>A0A9X1ZJT5_9GAMM</name>
<reference evidence="1" key="1">
    <citation type="submission" date="2022-01" db="EMBL/GenBank/DDBJ databases">
        <title>Whole genome-based taxonomy of the Shewanellaceae.</title>
        <authorList>
            <person name="Martin-Rodriguez A.J."/>
        </authorList>
    </citation>
    <scope>NUCLEOTIDE SEQUENCE</scope>
    <source>
        <strain evidence="1">DSM 16422</strain>
    </source>
</reference>
<dbReference type="RefSeq" id="WP_248994963.1">
    <property type="nucleotide sequence ID" value="NZ_JAKIKP010000003.1"/>
</dbReference>
<dbReference type="Proteomes" id="UP001139333">
    <property type="component" value="Unassembled WGS sequence"/>
</dbReference>
<dbReference type="InterPro" id="IPR032720">
    <property type="entry name" value="Cys_rich_CWC"/>
</dbReference>
<organism evidence="1 2">
    <name type="scientific">Shewanella gaetbuli</name>
    <dbReference type="NCBI Taxonomy" id="220752"/>
    <lineage>
        <taxon>Bacteria</taxon>
        <taxon>Pseudomonadati</taxon>
        <taxon>Pseudomonadota</taxon>
        <taxon>Gammaproteobacteria</taxon>
        <taxon>Alteromonadales</taxon>
        <taxon>Shewanellaceae</taxon>
        <taxon>Shewanella</taxon>
    </lineage>
</organism>
<proteinExistence type="predicted"/>
<evidence type="ECO:0000313" key="1">
    <source>
        <dbReference type="EMBL" id="MCL1142287.1"/>
    </source>
</evidence>
<protein>
    <submittedName>
        <fullName evidence="1">Cysteine-rich CWC family protein</fullName>
    </submittedName>
</protein>
<dbReference type="EMBL" id="JAKIKP010000003">
    <property type="protein sequence ID" value="MCL1142287.1"/>
    <property type="molecule type" value="Genomic_DNA"/>
</dbReference>